<comment type="subcellular location">
    <subcellularLocation>
        <location evidence="3 16">Cytoplasm</location>
    </subcellularLocation>
</comment>
<keyword evidence="10 16" id="KW-0418">Kinase</keyword>
<feature type="binding site" evidence="16">
    <location>
        <position position="100"/>
    </location>
    <ligand>
        <name>substrate</name>
    </ligand>
</feature>
<evidence type="ECO:0000256" key="16">
    <source>
        <dbReference type="HAMAP-Rule" id="MF_01274"/>
    </source>
</evidence>
<dbReference type="Pfam" id="PF03309">
    <property type="entry name" value="Pan_kinase"/>
    <property type="match status" value="1"/>
</dbReference>
<gene>
    <name evidence="16" type="primary">coaX</name>
    <name evidence="17" type="ORF">ESB00_16910</name>
</gene>
<proteinExistence type="inferred from homology"/>
<dbReference type="GO" id="GO:0046872">
    <property type="term" value="F:metal ion binding"/>
    <property type="evidence" value="ECO:0007669"/>
    <property type="project" value="UniProtKB-KW"/>
</dbReference>
<evidence type="ECO:0000256" key="7">
    <source>
        <dbReference type="ARBA" id="ARBA00022490"/>
    </source>
</evidence>
<evidence type="ECO:0000256" key="6">
    <source>
        <dbReference type="ARBA" id="ARBA00012102"/>
    </source>
</evidence>
<evidence type="ECO:0000256" key="15">
    <source>
        <dbReference type="ARBA" id="ARBA00040883"/>
    </source>
</evidence>
<evidence type="ECO:0000256" key="2">
    <source>
        <dbReference type="ARBA" id="ARBA00001958"/>
    </source>
</evidence>
<sequence>MLLTLDVGNSQIHGGVFDGDTLRVQFRKTTHPIGSSDETGVFLRSVLRENQIDPAAVKRVAICSVVPPVAYPLRAACVKYFNCEPFLLQAGVKTGLKIKYRNPAEVGADRVANAIAATQRRPGANCLVVDCGTATTFDVVTGGGDYLGGAILPGLGISAEMLSSRTARLPAVEIARPDGALGRSTVESIQAGLYHGHVGAIRNLLSVLTIEAFNGVRPHVIGTGGFARMFETEGLFDEIVPELVLFGLKHAELLNREPAK</sequence>
<dbReference type="NCBIfam" id="TIGR00671">
    <property type="entry name" value="baf"/>
    <property type="match status" value="1"/>
</dbReference>
<dbReference type="PANTHER" id="PTHR34265:SF1">
    <property type="entry name" value="TYPE III PANTOTHENATE KINASE"/>
    <property type="match status" value="1"/>
</dbReference>
<dbReference type="InterPro" id="IPR004619">
    <property type="entry name" value="Type_III_PanK"/>
</dbReference>
<feature type="binding site" evidence="16">
    <location>
        <begin position="6"/>
        <end position="13"/>
    </location>
    <ligand>
        <name>ATP</name>
        <dbReference type="ChEBI" id="CHEBI:30616"/>
    </ligand>
</feature>
<comment type="function">
    <text evidence="16">Catalyzes the phosphorylation of pantothenate (Pan), the first step in CoA biosynthesis.</text>
</comment>
<dbReference type="GO" id="GO:0005524">
    <property type="term" value="F:ATP binding"/>
    <property type="evidence" value="ECO:0007669"/>
    <property type="project" value="UniProtKB-UniRule"/>
</dbReference>
<protein>
    <recommendedName>
        <fullName evidence="15 16">Type III pantothenate kinase</fullName>
        <ecNumber evidence="6 16">2.7.1.33</ecNumber>
    </recommendedName>
    <alternativeName>
        <fullName evidence="16">PanK-III</fullName>
    </alternativeName>
    <alternativeName>
        <fullName evidence="16">Pantothenic acid kinase</fullName>
    </alternativeName>
</protein>
<evidence type="ECO:0000256" key="5">
    <source>
        <dbReference type="ARBA" id="ARBA00011738"/>
    </source>
</evidence>
<dbReference type="Gene3D" id="3.30.420.40">
    <property type="match status" value="2"/>
</dbReference>
<evidence type="ECO:0000313" key="18">
    <source>
        <dbReference type="Proteomes" id="UP000290218"/>
    </source>
</evidence>
<comment type="caution">
    <text evidence="17">The sequence shown here is derived from an EMBL/GenBank/DDBJ whole genome shotgun (WGS) entry which is preliminary data.</text>
</comment>
<dbReference type="CDD" id="cd24015">
    <property type="entry name" value="ASKHA_NBD_PanK-III"/>
    <property type="match status" value="1"/>
</dbReference>
<name>A0A4Q1C4M6_9BACT</name>
<feature type="binding site" evidence="16">
    <location>
        <position position="133"/>
    </location>
    <ligand>
        <name>ATP</name>
        <dbReference type="ChEBI" id="CHEBI:30616"/>
    </ligand>
</feature>
<feature type="binding site" evidence="16">
    <location>
        <position position="130"/>
    </location>
    <ligand>
        <name>K(+)</name>
        <dbReference type="ChEBI" id="CHEBI:29103"/>
    </ligand>
</feature>
<evidence type="ECO:0000256" key="14">
    <source>
        <dbReference type="ARBA" id="ARBA00038036"/>
    </source>
</evidence>
<keyword evidence="12 16" id="KW-0630">Potassium</keyword>
<dbReference type="InterPro" id="IPR043129">
    <property type="entry name" value="ATPase_NBD"/>
</dbReference>
<feature type="active site" description="Proton acceptor" evidence="16">
    <location>
        <position position="109"/>
    </location>
</feature>
<dbReference type="Proteomes" id="UP000290218">
    <property type="component" value="Unassembled WGS sequence"/>
</dbReference>
<comment type="catalytic activity">
    <reaction evidence="1 16">
        <text>(R)-pantothenate + ATP = (R)-4'-phosphopantothenate + ADP + H(+)</text>
        <dbReference type="Rhea" id="RHEA:16373"/>
        <dbReference type="ChEBI" id="CHEBI:10986"/>
        <dbReference type="ChEBI" id="CHEBI:15378"/>
        <dbReference type="ChEBI" id="CHEBI:29032"/>
        <dbReference type="ChEBI" id="CHEBI:30616"/>
        <dbReference type="ChEBI" id="CHEBI:456216"/>
        <dbReference type="EC" id="2.7.1.33"/>
    </reaction>
</comment>
<evidence type="ECO:0000256" key="8">
    <source>
        <dbReference type="ARBA" id="ARBA00022679"/>
    </source>
</evidence>
<comment type="subunit">
    <text evidence="5 16">Homodimer.</text>
</comment>
<evidence type="ECO:0000256" key="12">
    <source>
        <dbReference type="ARBA" id="ARBA00022958"/>
    </source>
</evidence>
<comment type="cofactor">
    <cofactor evidence="16">
        <name>NH4(+)</name>
        <dbReference type="ChEBI" id="CHEBI:28938"/>
    </cofactor>
    <cofactor evidence="16">
        <name>K(+)</name>
        <dbReference type="ChEBI" id="CHEBI:29103"/>
    </cofactor>
    <text evidence="16">A monovalent cation. Ammonium or potassium.</text>
</comment>
<keyword evidence="13 16" id="KW-0173">Coenzyme A biosynthesis</keyword>
<dbReference type="SUPFAM" id="SSF53067">
    <property type="entry name" value="Actin-like ATPase domain"/>
    <property type="match status" value="2"/>
</dbReference>
<evidence type="ECO:0000256" key="1">
    <source>
        <dbReference type="ARBA" id="ARBA00001206"/>
    </source>
</evidence>
<organism evidence="17 18">
    <name type="scientific">Oleiharenicola lentus</name>
    <dbReference type="NCBI Taxonomy" id="2508720"/>
    <lineage>
        <taxon>Bacteria</taxon>
        <taxon>Pseudomonadati</taxon>
        <taxon>Verrucomicrobiota</taxon>
        <taxon>Opitutia</taxon>
        <taxon>Opitutales</taxon>
        <taxon>Opitutaceae</taxon>
        <taxon>Oleiharenicola</taxon>
    </lineage>
</organism>
<dbReference type="NCBIfam" id="NF009855">
    <property type="entry name" value="PRK13321.1"/>
    <property type="match status" value="1"/>
</dbReference>
<dbReference type="GO" id="GO:0005737">
    <property type="term" value="C:cytoplasm"/>
    <property type="evidence" value="ECO:0007669"/>
    <property type="project" value="UniProtKB-SubCell"/>
</dbReference>
<dbReference type="HAMAP" id="MF_01274">
    <property type="entry name" value="Pantothen_kinase_3"/>
    <property type="match status" value="1"/>
</dbReference>
<keyword evidence="16" id="KW-0479">Metal-binding</keyword>
<keyword evidence="8 16" id="KW-0808">Transferase</keyword>
<dbReference type="GO" id="GO:0004594">
    <property type="term" value="F:pantothenate kinase activity"/>
    <property type="evidence" value="ECO:0007669"/>
    <property type="project" value="UniProtKB-UniRule"/>
</dbReference>
<feature type="binding site" evidence="16">
    <location>
        <begin position="107"/>
        <end position="110"/>
    </location>
    <ligand>
        <name>substrate</name>
    </ligand>
</feature>
<evidence type="ECO:0000313" key="17">
    <source>
        <dbReference type="EMBL" id="RXK53374.1"/>
    </source>
</evidence>
<dbReference type="EMBL" id="SDHX01000002">
    <property type="protein sequence ID" value="RXK53374.1"/>
    <property type="molecule type" value="Genomic_DNA"/>
</dbReference>
<dbReference type="PANTHER" id="PTHR34265">
    <property type="entry name" value="TYPE III PANTOTHENATE KINASE"/>
    <property type="match status" value="1"/>
</dbReference>
<dbReference type="AlphaFoldDB" id="A0A4Q1C4M6"/>
<evidence type="ECO:0000256" key="9">
    <source>
        <dbReference type="ARBA" id="ARBA00022741"/>
    </source>
</evidence>
<keyword evidence="7 16" id="KW-0963">Cytoplasm</keyword>
<comment type="cofactor">
    <cofactor evidence="2">
        <name>K(+)</name>
        <dbReference type="ChEBI" id="CHEBI:29103"/>
    </cofactor>
</comment>
<accession>A0A4Q1C4M6</accession>
<dbReference type="RefSeq" id="WP_129048964.1">
    <property type="nucleotide sequence ID" value="NZ_SDHX01000002.1"/>
</dbReference>
<comment type="similarity">
    <text evidence="14 16">Belongs to the type III pantothenate kinase family.</text>
</comment>
<dbReference type="OrthoDB" id="9804707at2"/>
<reference evidence="17 18" key="1">
    <citation type="submission" date="2019-01" db="EMBL/GenBank/DDBJ databases">
        <title>Lacunisphaera sp. strain TWA-58.</title>
        <authorList>
            <person name="Chen W.-M."/>
        </authorList>
    </citation>
    <scope>NUCLEOTIDE SEQUENCE [LARGE SCALE GENOMIC DNA]</scope>
    <source>
        <strain evidence="17 18">TWA-58</strain>
    </source>
</reference>
<feature type="binding site" evidence="16">
    <location>
        <position position="185"/>
    </location>
    <ligand>
        <name>substrate</name>
    </ligand>
</feature>
<evidence type="ECO:0000256" key="11">
    <source>
        <dbReference type="ARBA" id="ARBA00022840"/>
    </source>
</evidence>
<evidence type="ECO:0000256" key="3">
    <source>
        <dbReference type="ARBA" id="ARBA00004496"/>
    </source>
</evidence>
<keyword evidence="9 16" id="KW-0547">Nucleotide-binding</keyword>
<dbReference type="GO" id="GO:0015937">
    <property type="term" value="P:coenzyme A biosynthetic process"/>
    <property type="evidence" value="ECO:0007669"/>
    <property type="project" value="UniProtKB-UniRule"/>
</dbReference>
<evidence type="ECO:0000256" key="13">
    <source>
        <dbReference type="ARBA" id="ARBA00022993"/>
    </source>
</evidence>
<keyword evidence="18" id="KW-1185">Reference proteome</keyword>
<comment type="pathway">
    <text evidence="4 16">Cofactor biosynthesis; coenzyme A biosynthesis; CoA from (R)-pantothenate: step 1/5.</text>
</comment>
<dbReference type="UniPathway" id="UPA00241">
    <property type="reaction ID" value="UER00352"/>
</dbReference>
<evidence type="ECO:0000256" key="10">
    <source>
        <dbReference type="ARBA" id="ARBA00022777"/>
    </source>
</evidence>
<keyword evidence="11 16" id="KW-0067">ATP-binding</keyword>
<evidence type="ECO:0000256" key="4">
    <source>
        <dbReference type="ARBA" id="ARBA00005225"/>
    </source>
</evidence>
<dbReference type="EC" id="2.7.1.33" evidence="6 16"/>